<dbReference type="InterPro" id="IPR028082">
    <property type="entry name" value="Peripla_BP_I"/>
</dbReference>
<accession>A0A086Y2U1</accession>
<keyword evidence="5" id="KW-1185">Reference proteome</keyword>
<dbReference type="NCBIfam" id="TIGR03863">
    <property type="entry name" value="PQQ_ABC_bind"/>
    <property type="match status" value="1"/>
</dbReference>
<evidence type="ECO:0000313" key="4">
    <source>
        <dbReference type="EMBL" id="KFI28591.1"/>
    </source>
</evidence>
<dbReference type="PANTHER" id="PTHR30483:SF6">
    <property type="entry name" value="PERIPLASMIC BINDING PROTEIN OF ABC TRANSPORTER FOR NATURAL AMINO ACIDS"/>
    <property type="match status" value="1"/>
</dbReference>
<proteinExistence type="inferred from homology"/>
<dbReference type="RefSeq" id="WP_051911183.1">
    <property type="nucleotide sequence ID" value="NZ_CP035513.1"/>
</dbReference>
<dbReference type="Gene3D" id="3.40.50.2300">
    <property type="match status" value="2"/>
</dbReference>
<dbReference type="InterPro" id="IPR051010">
    <property type="entry name" value="BCAA_transport"/>
</dbReference>
<keyword evidence="2" id="KW-0732">Signal</keyword>
<dbReference type="EMBL" id="JGYG01000007">
    <property type="protein sequence ID" value="KFI28591.1"/>
    <property type="molecule type" value="Genomic_DNA"/>
</dbReference>
<dbReference type="CDD" id="cd06268">
    <property type="entry name" value="PBP1_ABC_transporter_LIVBP-like"/>
    <property type="match status" value="1"/>
</dbReference>
<dbReference type="STRING" id="195105.CN97_17755"/>
<dbReference type="AlphaFoldDB" id="A0A086Y2U1"/>
<comment type="caution">
    <text evidence="4">The sequence shown here is derived from an EMBL/GenBank/DDBJ whole genome shotgun (WGS) entry which is preliminary data.</text>
</comment>
<comment type="similarity">
    <text evidence="1">Belongs to the leucine-binding protein family.</text>
</comment>
<dbReference type="Pfam" id="PF13458">
    <property type="entry name" value="Peripla_BP_6"/>
    <property type="match status" value="1"/>
</dbReference>
<reference evidence="4 5" key="1">
    <citation type="submission" date="2014-03" db="EMBL/GenBank/DDBJ databases">
        <title>Genome of Haematobacter massiliensis CCUG 47968.</title>
        <authorList>
            <person name="Wang D."/>
            <person name="Wang G."/>
        </authorList>
    </citation>
    <scope>NUCLEOTIDE SEQUENCE [LARGE SCALE GENOMIC DNA]</scope>
    <source>
        <strain evidence="4 5">CCUG 47968</strain>
    </source>
</reference>
<dbReference type="InterPro" id="IPR028081">
    <property type="entry name" value="Leu-bd"/>
</dbReference>
<keyword evidence="3" id="KW-0813">Transport</keyword>
<name>A0A086Y2U1_9RHOB</name>
<dbReference type="PANTHER" id="PTHR30483">
    <property type="entry name" value="LEUCINE-SPECIFIC-BINDING PROTEIN"/>
    <property type="match status" value="1"/>
</dbReference>
<dbReference type="eggNOG" id="COG0683">
    <property type="taxonomic scope" value="Bacteria"/>
</dbReference>
<organism evidence="4 5">
    <name type="scientific">Haematobacter massiliensis</name>
    <dbReference type="NCBI Taxonomy" id="195105"/>
    <lineage>
        <taxon>Bacteria</taxon>
        <taxon>Pseudomonadati</taxon>
        <taxon>Pseudomonadota</taxon>
        <taxon>Alphaproteobacteria</taxon>
        <taxon>Rhodobacterales</taxon>
        <taxon>Paracoccaceae</taxon>
        <taxon>Haematobacter</taxon>
    </lineage>
</organism>
<dbReference type="GO" id="GO:0006865">
    <property type="term" value="P:amino acid transport"/>
    <property type="evidence" value="ECO:0007669"/>
    <property type="project" value="UniProtKB-KW"/>
</dbReference>
<protein>
    <submittedName>
        <fullName evidence="4">Branched-chain amino acid ABC transporter substrate-binding protein</fullName>
    </submittedName>
</protein>
<dbReference type="InterPro" id="IPR022478">
    <property type="entry name" value="ABC_transptr_sub-bd_PQQ"/>
</dbReference>
<evidence type="ECO:0000256" key="1">
    <source>
        <dbReference type="ARBA" id="ARBA00010062"/>
    </source>
</evidence>
<dbReference type="Proteomes" id="UP000028826">
    <property type="component" value="Unassembled WGS sequence"/>
</dbReference>
<evidence type="ECO:0000256" key="3">
    <source>
        <dbReference type="ARBA" id="ARBA00022970"/>
    </source>
</evidence>
<evidence type="ECO:0000313" key="5">
    <source>
        <dbReference type="Proteomes" id="UP000028826"/>
    </source>
</evidence>
<evidence type="ECO:0000256" key="2">
    <source>
        <dbReference type="ARBA" id="ARBA00022729"/>
    </source>
</evidence>
<sequence>MKPECWTDAAPLARGLAVCLGVSLLCATSAVAQSEYRAAVLRVDAPKPLPISRLDLPPADLGLAGAALATSDNMTTGSFMKQTYTMEAVVATPETAEAEMKRLAAEGIQFIVTIADEDMTVKLADAAGEGVLVINASATGDRLRGADCRPNLLHTAPSDAMLTDALAQFLAWKRWTRWFLIEGSHPEDKALAESYKRAAKKFGARIVEERVYEDRGSARRTDSGQVPGQQEMPAFTQRAAEHDVVVVADHSGYFADYLPYHTWEPRPVTGSAGLEPESWSPAHEAWAGMQFQSRFEKISNRPARPEDYQVWMALRSLGEAATRTRSEDFTTLRDYIASGKMELAAFKGQKLTFRDWDGQLRQPILLVAGPVVATVSPQAEFLHQVSQLDTLGIDRPETQCKR</sequence>
<keyword evidence="3" id="KW-0029">Amino-acid transport</keyword>
<gene>
    <name evidence="4" type="ORF">CN97_17755</name>
</gene>
<dbReference type="SUPFAM" id="SSF53822">
    <property type="entry name" value="Periplasmic binding protein-like I"/>
    <property type="match status" value="1"/>
</dbReference>
<dbReference type="OrthoDB" id="5341635at2"/>